<gene>
    <name evidence="2" type="ORF">SAMN02745121_04794</name>
</gene>
<accession>A0A1I2BUQ3</accession>
<feature type="transmembrane region" description="Helical" evidence="1">
    <location>
        <begin position="21"/>
        <end position="42"/>
    </location>
</feature>
<reference evidence="3" key="1">
    <citation type="submission" date="2016-10" db="EMBL/GenBank/DDBJ databases">
        <authorList>
            <person name="Varghese N."/>
            <person name="Submissions S."/>
        </authorList>
    </citation>
    <scope>NUCLEOTIDE SEQUENCE [LARGE SCALE GENOMIC DNA]</scope>
    <source>
        <strain evidence="3">ATCC 25963</strain>
    </source>
</reference>
<dbReference type="Proteomes" id="UP000199400">
    <property type="component" value="Unassembled WGS sequence"/>
</dbReference>
<organism evidence="2 3">
    <name type="scientific">Nannocystis exedens</name>
    <dbReference type="NCBI Taxonomy" id="54"/>
    <lineage>
        <taxon>Bacteria</taxon>
        <taxon>Pseudomonadati</taxon>
        <taxon>Myxococcota</taxon>
        <taxon>Polyangia</taxon>
        <taxon>Nannocystales</taxon>
        <taxon>Nannocystaceae</taxon>
        <taxon>Nannocystis</taxon>
    </lineage>
</organism>
<dbReference type="RefSeq" id="WP_096329305.1">
    <property type="nucleotide sequence ID" value="NZ_FOMX01000016.1"/>
</dbReference>
<keyword evidence="3" id="KW-1185">Reference proteome</keyword>
<evidence type="ECO:0000313" key="2">
    <source>
        <dbReference type="EMBL" id="SFE59832.1"/>
    </source>
</evidence>
<keyword evidence="1" id="KW-0472">Membrane</keyword>
<protein>
    <submittedName>
        <fullName evidence="2">Uncharacterized protein</fullName>
    </submittedName>
</protein>
<dbReference type="EMBL" id="FOMX01000016">
    <property type="protein sequence ID" value="SFE59832.1"/>
    <property type="molecule type" value="Genomic_DNA"/>
</dbReference>
<proteinExistence type="predicted"/>
<feature type="transmembrane region" description="Helical" evidence="1">
    <location>
        <begin position="48"/>
        <end position="73"/>
    </location>
</feature>
<evidence type="ECO:0000256" key="1">
    <source>
        <dbReference type="SAM" id="Phobius"/>
    </source>
</evidence>
<feature type="transmembrane region" description="Helical" evidence="1">
    <location>
        <begin position="108"/>
        <end position="127"/>
    </location>
</feature>
<feature type="transmembrane region" description="Helical" evidence="1">
    <location>
        <begin position="85"/>
        <end position="102"/>
    </location>
</feature>
<dbReference type="STRING" id="54.SAMN02745121_04794"/>
<evidence type="ECO:0000313" key="3">
    <source>
        <dbReference type="Proteomes" id="UP000199400"/>
    </source>
</evidence>
<keyword evidence="1" id="KW-1133">Transmembrane helix</keyword>
<dbReference type="AlphaFoldDB" id="A0A1I2BUQ3"/>
<name>A0A1I2BUQ3_9BACT</name>
<keyword evidence="1" id="KW-0812">Transmembrane</keyword>
<sequence length="148" mass="15100">MSDTDPAPRRLGTLALRWCGLAYVCAALLLAGMMAQPVPLLFGVVAKIVFGALLLAAAGLGVAAVALGLAAICHGIFARGSAREALIGLLAVALCLGGPVSVWFGSDLVWPIAGLAILVWAVLADIHDKPAPASQRREEAPASERVAP</sequence>